<dbReference type="EMBL" id="MU863643">
    <property type="protein sequence ID" value="KAK4100160.1"/>
    <property type="molecule type" value="Genomic_DNA"/>
</dbReference>
<reference evidence="2" key="2">
    <citation type="submission" date="2023-05" db="EMBL/GenBank/DDBJ databases">
        <authorList>
            <consortium name="Lawrence Berkeley National Laboratory"/>
            <person name="Steindorff A."/>
            <person name="Hensen N."/>
            <person name="Bonometti L."/>
            <person name="Westerberg I."/>
            <person name="Brannstrom I.O."/>
            <person name="Guillou S."/>
            <person name="Cros-Aarteil S."/>
            <person name="Calhoun S."/>
            <person name="Haridas S."/>
            <person name="Kuo A."/>
            <person name="Mondo S."/>
            <person name="Pangilinan J."/>
            <person name="Riley R."/>
            <person name="Labutti K."/>
            <person name="Andreopoulos B."/>
            <person name="Lipzen A."/>
            <person name="Chen C."/>
            <person name="Yanf M."/>
            <person name="Daum C."/>
            <person name="Ng V."/>
            <person name="Clum A."/>
            <person name="Ohm R."/>
            <person name="Martin F."/>
            <person name="Silar P."/>
            <person name="Natvig D."/>
            <person name="Lalanne C."/>
            <person name="Gautier V."/>
            <person name="Ament-Velasquez S.L."/>
            <person name="Kruys A."/>
            <person name="Hutchinson M.I."/>
            <person name="Powell A.J."/>
            <person name="Barry K."/>
            <person name="Miller A.N."/>
            <person name="Grigoriev I.V."/>
            <person name="Debuchy R."/>
            <person name="Gladieux P."/>
            <person name="Thoren M.H."/>
            <person name="Johannesson H."/>
        </authorList>
    </citation>
    <scope>NUCLEOTIDE SEQUENCE</scope>
    <source>
        <strain evidence="2">CBS 757.83</strain>
    </source>
</reference>
<accession>A0AAN6Q1U2</accession>
<evidence type="ECO:0000256" key="1">
    <source>
        <dbReference type="SAM" id="MobiDB-lite"/>
    </source>
</evidence>
<sequence>MPFMPMRMSIFGRRETLGHIHFHPLSTQGPRTLRERTEQRRFSILSTLPSTICDIPLLQSMNQKAGKEGQCRPPTHHTHNPAAAAAAAAAVEKHNMQKRHTKTTAIYSYMIPQNPTSTLHLSLSPTNVRVAKPHNTQPAHRSPNQHPSLPFPPAPGPSQRTRSAQPKSH</sequence>
<comment type="caution">
    <text evidence="2">The sequence shown here is derived from an EMBL/GenBank/DDBJ whole genome shotgun (WGS) entry which is preliminary data.</text>
</comment>
<evidence type="ECO:0000313" key="3">
    <source>
        <dbReference type="Proteomes" id="UP001305647"/>
    </source>
</evidence>
<name>A0AAN6Q1U2_9PEZI</name>
<proteinExistence type="predicted"/>
<feature type="region of interest" description="Disordered" evidence="1">
    <location>
        <begin position="130"/>
        <end position="169"/>
    </location>
</feature>
<reference evidence="2" key="1">
    <citation type="journal article" date="2023" name="Mol. Phylogenet. Evol.">
        <title>Genome-scale phylogeny and comparative genomics of the fungal order Sordariales.</title>
        <authorList>
            <person name="Hensen N."/>
            <person name="Bonometti L."/>
            <person name="Westerberg I."/>
            <person name="Brannstrom I.O."/>
            <person name="Guillou S."/>
            <person name="Cros-Aarteil S."/>
            <person name="Calhoun S."/>
            <person name="Haridas S."/>
            <person name="Kuo A."/>
            <person name="Mondo S."/>
            <person name="Pangilinan J."/>
            <person name="Riley R."/>
            <person name="LaButti K."/>
            <person name="Andreopoulos B."/>
            <person name="Lipzen A."/>
            <person name="Chen C."/>
            <person name="Yan M."/>
            <person name="Daum C."/>
            <person name="Ng V."/>
            <person name="Clum A."/>
            <person name="Steindorff A."/>
            <person name="Ohm R.A."/>
            <person name="Martin F."/>
            <person name="Silar P."/>
            <person name="Natvig D.O."/>
            <person name="Lalanne C."/>
            <person name="Gautier V."/>
            <person name="Ament-Velasquez S.L."/>
            <person name="Kruys A."/>
            <person name="Hutchinson M.I."/>
            <person name="Powell A.J."/>
            <person name="Barry K."/>
            <person name="Miller A.N."/>
            <person name="Grigoriev I.V."/>
            <person name="Debuchy R."/>
            <person name="Gladieux P."/>
            <person name="Hiltunen Thoren M."/>
            <person name="Johannesson H."/>
        </authorList>
    </citation>
    <scope>NUCLEOTIDE SEQUENCE</scope>
    <source>
        <strain evidence="2">CBS 757.83</strain>
    </source>
</reference>
<keyword evidence="3" id="KW-1185">Reference proteome</keyword>
<evidence type="ECO:0000313" key="2">
    <source>
        <dbReference type="EMBL" id="KAK4100160.1"/>
    </source>
</evidence>
<feature type="compositionally biased region" description="Polar residues" evidence="1">
    <location>
        <begin position="158"/>
        <end position="169"/>
    </location>
</feature>
<dbReference type="AlphaFoldDB" id="A0AAN6Q1U2"/>
<feature type="compositionally biased region" description="Polar residues" evidence="1">
    <location>
        <begin position="134"/>
        <end position="146"/>
    </location>
</feature>
<organism evidence="2 3">
    <name type="scientific">Parathielavia hyrcaniae</name>
    <dbReference type="NCBI Taxonomy" id="113614"/>
    <lineage>
        <taxon>Eukaryota</taxon>
        <taxon>Fungi</taxon>
        <taxon>Dikarya</taxon>
        <taxon>Ascomycota</taxon>
        <taxon>Pezizomycotina</taxon>
        <taxon>Sordariomycetes</taxon>
        <taxon>Sordariomycetidae</taxon>
        <taxon>Sordariales</taxon>
        <taxon>Chaetomiaceae</taxon>
        <taxon>Parathielavia</taxon>
    </lineage>
</organism>
<gene>
    <name evidence="2" type="ORF">N658DRAFT_140491</name>
</gene>
<dbReference type="Proteomes" id="UP001305647">
    <property type="component" value="Unassembled WGS sequence"/>
</dbReference>
<protein>
    <submittedName>
        <fullName evidence="2">Uncharacterized protein</fullName>
    </submittedName>
</protein>